<reference evidence="2" key="1">
    <citation type="journal article" date="2020" name="bioRxiv">
        <title>Historical genomics reveals the evolutionary mechanisms behind multiple outbreaks of the host-specific coffee wilt pathogen Fusarium xylarioides.</title>
        <authorList>
            <person name="Peck D."/>
            <person name="Nowell R.W."/>
            <person name="Flood J."/>
            <person name="Ryan M.J."/>
            <person name="Barraclough T.G."/>
        </authorList>
    </citation>
    <scope>NUCLEOTIDE SEQUENCE</scope>
    <source>
        <strain evidence="2">IMI 127659i</strain>
    </source>
</reference>
<gene>
    <name evidence="2" type="ORF">H9Q72_003481</name>
</gene>
<dbReference type="InterPro" id="IPR031352">
    <property type="entry name" value="SesA"/>
</dbReference>
<sequence>MAEIVSLVVNSIELAKLAGEVYKTIKSFDGLPKAFEEVNNQLPLVQDTLAHAKRQFETLDPSAISSAKGVLKQCGENIDGLVKIFQALKLAEGKSIKKVYARAVITIGKRGRVEDLMHDTLSSLKRLAENQTFRLADTIDKLQKACERICSVPPSISDSEMDRMFSAPNLQQIGDHNVQNANQGDAFNNFGGAQNFGTGTFNMYNYDRQVRPATQSTEPRVI</sequence>
<accession>A0A9P7IZ91</accession>
<protein>
    <recommendedName>
        <fullName evidence="1">NACHT-NTPase and P-loop NTPases N-terminal domain-containing protein</fullName>
    </recommendedName>
</protein>
<evidence type="ECO:0000313" key="3">
    <source>
        <dbReference type="Proteomes" id="UP000750502"/>
    </source>
</evidence>
<dbReference type="Proteomes" id="UP000750502">
    <property type="component" value="Unassembled WGS sequence"/>
</dbReference>
<dbReference type="EMBL" id="JADFTT010000083">
    <property type="protein sequence ID" value="KAG5769209.1"/>
    <property type="molecule type" value="Genomic_DNA"/>
</dbReference>
<name>A0A9P7IZ91_9HYPO</name>
<evidence type="ECO:0000313" key="2">
    <source>
        <dbReference type="EMBL" id="KAG5769209.1"/>
    </source>
</evidence>
<dbReference type="AlphaFoldDB" id="A0A9P7IZ91"/>
<reference evidence="2" key="2">
    <citation type="submission" date="2020-10" db="EMBL/GenBank/DDBJ databases">
        <authorList>
            <person name="Peck L.D."/>
            <person name="Nowell R.W."/>
            <person name="Flood J."/>
            <person name="Ryan M.J."/>
            <person name="Barraclough T.G."/>
        </authorList>
    </citation>
    <scope>NUCLEOTIDE SEQUENCE</scope>
    <source>
        <strain evidence="2">IMI 127659i</strain>
    </source>
</reference>
<keyword evidence="3" id="KW-1185">Reference proteome</keyword>
<evidence type="ECO:0000259" key="1">
    <source>
        <dbReference type="Pfam" id="PF17107"/>
    </source>
</evidence>
<organism evidence="2 3">
    <name type="scientific">Fusarium xylarioides</name>
    <dbReference type="NCBI Taxonomy" id="221167"/>
    <lineage>
        <taxon>Eukaryota</taxon>
        <taxon>Fungi</taxon>
        <taxon>Dikarya</taxon>
        <taxon>Ascomycota</taxon>
        <taxon>Pezizomycotina</taxon>
        <taxon>Sordariomycetes</taxon>
        <taxon>Hypocreomycetidae</taxon>
        <taxon>Hypocreales</taxon>
        <taxon>Nectriaceae</taxon>
        <taxon>Fusarium</taxon>
        <taxon>Fusarium fujikuroi species complex</taxon>
    </lineage>
</organism>
<dbReference type="Pfam" id="PF17107">
    <property type="entry name" value="SesA"/>
    <property type="match status" value="1"/>
</dbReference>
<comment type="caution">
    <text evidence="2">The sequence shown here is derived from an EMBL/GenBank/DDBJ whole genome shotgun (WGS) entry which is preliminary data.</text>
</comment>
<feature type="domain" description="NACHT-NTPase and P-loop NTPases N-terminal" evidence="1">
    <location>
        <begin position="11"/>
        <end position="127"/>
    </location>
</feature>
<proteinExistence type="predicted"/>
<dbReference type="OrthoDB" id="195446at2759"/>